<feature type="domain" description="DUF402" evidence="1">
    <location>
        <begin position="66"/>
        <end position="160"/>
    </location>
</feature>
<dbReference type="Gene3D" id="2.40.380.10">
    <property type="entry name" value="FomD-like"/>
    <property type="match status" value="1"/>
</dbReference>
<protein>
    <submittedName>
        <fullName evidence="2">DUF402 domain-containing protein</fullName>
    </submittedName>
</protein>
<dbReference type="InterPro" id="IPR007295">
    <property type="entry name" value="DUF402"/>
</dbReference>
<dbReference type="Proteomes" id="UP000824175">
    <property type="component" value="Unassembled WGS sequence"/>
</dbReference>
<reference evidence="2" key="1">
    <citation type="submission" date="2020-10" db="EMBL/GenBank/DDBJ databases">
        <authorList>
            <person name="Gilroy R."/>
        </authorList>
    </citation>
    <scope>NUCLEOTIDE SEQUENCE</scope>
    <source>
        <strain evidence="2">CHK195-11698</strain>
    </source>
</reference>
<organism evidence="2 3">
    <name type="scientific">Candidatus Fimiplasma intestinipullorum</name>
    <dbReference type="NCBI Taxonomy" id="2840825"/>
    <lineage>
        <taxon>Bacteria</taxon>
        <taxon>Bacillati</taxon>
        <taxon>Bacillota</taxon>
        <taxon>Clostridia</taxon>
        <taxon>Eubacteriales</taxon>
        <taxon>Candidatus Fimiplasma</taxon>
    </lineage>
</organism>
<name>A0A9D1HND5_9FIRM</name>
<reference evidence="2" key="2">
    <citation type="journal article" date="2021" name="PeerJ">
        <title>Extensive microbial diversity within the chicken gut microbiome revealed by metagenomics and culture.</title>
        <authorList>
            <person name="Gilroy R."/>
            <person name="Ravi A."/>
            <person name="Getino M."/>
            <person name="Pursley I."/>
            <person name="Horton D.L."/>
            <person name="Alikhan N.F."/>
            <person name="Baker D."/>
            <person name="Gharbi K."/>
            <person name="Hall N."/>
            <person name="Watson M."/>
            <person name="Adriaenssens E.M."/>
            <person name="Foster-Nyarko E."/>
            <person name="Jarju S."/>
            <person name="Secka A."/>
            <person name="Antonio M."/>
            <person name="Oren A."/>
            <person name="Chaudhuri R.R."/>
            <person name="La Ragione R."/>
            <person name="Hildebrand F."/>
            <person name="Pallen M.J."/>
        </authorList>
    </citation>
    <scope>NUCLEOTIDE SEQUENCE</scope>
    <source>
        <strain evidence="2">CHK195-11698</strain>
    </source>
</reference>
<sequence length="177" mass="20958">MTLKHKLANRPSWSRVLEKKYTCTRVDMDDFHGYVTRLDIIKVKKPLYVLMHRKKLKIADDHYRWFMLFPDEDHYSLTVMMDENDEIVQCYFDIVVKNELNEDGIPGFDDLYLDVVFTKDDNILLDEEDLSAALRKGDVSPDTADLAYFSALEIQRKVEGHYAQLVEWIFRCIKDLL</sequence>
<dbReference type="SUPFAM" id="SSF159234">
    <property type="entry name" value="FomD-like"/>
    <property type="match status" value="1"/>
</dbReference>
<evidence type="ECO:0000259" key="1">
    <source>
        <dbReference type="Pfam" id="PF04167"/>
    </source>
</evidence>
<dbReference type="EMBL" id="DVMJ01000059">
    <property type="protein sequence ID" value="HIU13850.1"/>
    <property type="molecule type" value="Genomic_DNA"/>
</dbReference>
<dbReference type="InterPro" id="IPR035930">
    <property type="entry name" value="FomD-like_sf"/>
</dbReference>
<evidence type="ECO:0000313" key="2">
    <source>
        <dbReference type="EMBL" id="HIU13850.1"/>
    </source>
</evidence>
<dbReference type="AlphaFoldDB" id="A0A9D1HND5"/>
<evidence type="ECO:0000313" key="3">
    <source>
        <dbReference type="Proteomes" id="UP000824175"/>
    </source>
</evidence>
<dbReference type="Pfam" id="PF04167">
    <property type="entry name" value="DUF402"/>
    <property type="match status" value="1"/>
</dbReference>
<dbReference type="PANTHER" id="PTHR41271:SF1">
    <property type="entry name" value="DUF402 DOMAIN-CONTAINING PROTEIN"/>
    <property type="match status" value="1"/>
</dbReference>
<gene>
    <name evidence="2" type="ORF">IAD15_07265</name>
</gene>
<accession>A0A9D1HND5</accession>
<dbReference type="PANTHER" id="PTHR41271">
    <property type="entry name" value="DUF402 DOMAIN-CONTAINING PROTEIN"/>
    <property type="match status" value="1"/>
</dbReference>
<comment type="caution">
    <text evidence="2">The sequence shown here is derived from an EMBL/GenBank/DDBJ whole genome shotgun (WGS) entry which is preliminary data.</text>
</comment>
<proteinExistence type="predicted"/>